<keyword evidence="7" id="KW-1185">Reference proteome</keyword>
<dbReference type="Gene3D" id="3.40.50.880">
    <property type="match status" value="1"/>
</dbReference>
<dbReference type="InterPro" id="IPR002818">
    <property type="entry name" value="DJ-1/PfpI"/>
</dbReference>
<keyword evidence="1" id="KW-0346">Stress response</keyword>
<dbReference type="Pfam" id="PF01965">
    <property type="entry name" value="DJ-1_PfpI"/>
    <property type="match status" value="1"/>
</dbReference>
<evidence type="ECO:0000256" key="3">
    <source>
        <dbReference type="ARBA" id="ARBA00038493"/>
    </source>
</evidence>
<dbReference type="GO" id="GO:0005737">
    <property type="term" value="C:cytoplasm"/>
    <property type="evidence" value="ECO:0007669"/>
    <property type="project" value="TreeGrafter"/>
</dbReference>
<evidence type="ECO:0000259" key="5">
    <source>
        <dbReference type="Pfam" id="PF01965"/>
    </source>
</evidence>
<feature type="compositionally biased region" description="Acidic residues" evidence="4">
    <location>
        <begin position="239"/>
        <end position="258"/>
    </location>
</feature>
<dbReference type="AlphaFoldDB" id="A0A1H1AKQ4"/>
<dbReference type="EMBL" id="FNKH01000002">
    <property type="protein sequence ID" value="SDQ40269.1"/>
    <property type="molecule type" value="Genomic_DNA"/>
</dbReference>
<dbReference type="RefSeq" id="WP_083339580.1">
    <property type="nucleotide sequence ID" value="NZ_CP018863.1"/>
</dbReference>
<dbReference type="PANTHER" id="PTHR48094">
    <property type="entry name" value="PROTEIN/NUCLEIC ACID DEGLYCASE DJ-1-RELATED"/>
    <property type="match status" value="1"/>
</dbReference>
<proteinExistence type="inferred from homology"/>
<evidence type="ECO:0000313" key="6">
    <source>
        <dbReference type="EMBL" id="SDQ40269.1"/>
    </source>
</evidence>
<dbReference type="OrthoDB" id="9792284at2"/>
<dbReference type="GO" id="GO:0019172">
    <property type="term" value="F:glyoxalase III activity"/>
    <property type="evidence" value="ECO:0007669"/>
    <property type="project" value="TreeGrafter"/>
</dbReference>
<name>A0A1H1AKQ4_9MICC</name>
<feature type="domain" description="DJ-1/PfpI" evidence="5">
    <location>
        <begin position="30"/>
        <end position="229"/>
    </location>
</feature>
<dbReference type="SUPFAM" id="SSF52317">
    <property type="entry name" value="Class I glutamine amidotransferase-like"/>
    <property type="match status" value="1"/>
</dbReference>
<keyword evidence="6" id="KW-0378">Hydrolase</keyword>
<dbReference type="GO" id="GO:0006508">
    <property type="term" value="P:proteolysis"/>
    <property type="evidence" value="ECO:0007669"/>
    <property type="project" value="UniProtKB-KW"/>
</dbReference>
<accession>A0A1H1AKQ4</accession>
<reference evidence="6 7" key="1">
    <citation type="submission" date="2016-10" db="EMBL/GenBank/DDBJ databases">
        <authorList>
            <person name="de Groot N.N."/>
        </authorList>
    </citation>
    <scope>NUCLEOTIDE SEQUENCE [LARGE SCALE GENOMIC DNA]</scope>
    <source>
        <strain evidence="6 7">DSM 20117</strain>
    </source>
</reference>
<dbReference type="PANTHER" id="PTHR48094:SF11">
    <property type="entry name" value="GLUTATHIONE-INDEPENDENT GLYOXALASE HSP31-RELATED"/>
    <property type="match status" value="1"/>
</dbReference>
<keyword evidence="2" id="KW-0456">Lyase</keyword>
<dbReference type="InterPro" id="IPR050325">
    <property type="entry name" value="Prot/Nucl_acid_deglycase"/>
</dbReference>
<sequence>MARILMVVSAANSLTMKDGTEHPTGYWAEELVVSHRLLSEAGHTVNIATPGGKKPTVDAISLTAESAGSQQKAEDFTAYLAEIDAELSHPFVLSEVDPTYYNAIVLPGGHGPMADLATDSDLGRLLAEADRAEIIIAPFCHGPAGLLSARNDDGEFAFVGRRLTVFTDEEELGGGTGDNTPWLVESTLRANGAIVQAGPAWASNVVIDGNLISGQNPQSSEAVAKEVLAALGPAPAGAQDDEAEFDADRDEDVRDDDY</sequence>
<evidence type="ECO:0000256" key="1">
    <source>
        <dbReference type="ARBA" id="ARBA00023016"/>
    </source>
</evidence>
<dbReference type="InterPro" id="IPR029062">
    <property type="entry name" value="Class_I_gatase-like"/>
</dbReference>
<protein>
    <submittedName>
        <fullName evidence="6">Putative intracellular protease/amidase</fullName>
    </submittedName>
</protein>
<evidence type="ECO:0000256" key="2">
    <source>
        <dbReference type="ARBA" id="ARBA00023239"/>
    </source>
</evidence>
<feature type="region of interest" description="Disordered" evidence="4">
    <location>
        <begin position="232"/>
        <end position="258"/>
    </location>
</feature>
<dbReference type="Proteomes" id="UP000181917">
    <property type="component" value="Unassembled WGS sequence"/>
</dbReference>
<dbReference type="CDD" id="cd03141">
    <property type="entry name" value="GATase1_Hsp31_like"/>
    <property type="match status" value="1"/>
</dbReference>
<evidence type="ECO:0000313" key="7">
    <source>
        <dbReference type="Proteomes" id="UP000181917"/>
    </source>
</evidence>
<dbReference type="GO" id="GO:0008233">
    <property type="term" value="F:peptidase activity"/>
    <property type="evidence" value="ECO:0007669"/>
    <property type="project" value="UniProtKB-KW"/>
</dbReference>
<keyword evidence="6" id="KW-0645">Protease</keyword>
<dbReference type="GO" id="GO:0019243">
    <property type="term" value="P:methylglyoxal catabolic process to D-lactate via S-lactoyl-glutathione"/>
    <property type="evidence" value="ECO:0007669"/>
    <property type="project" value="TreeGrafter"/>
</dbReference>
<evidence type="ECO:0000256" key="4">
    <source>
        <dbReference type="SAM" id="MobiDB-lite"/>
    </source>
</evidence>
<comment type="similarity">
    <text evidence="3">Belongs to the peptidase C56 family. HSP31-like subfamily.</text>
</comment>
<dbReference type="STRING" id="37928.SAMN04489742_0975"/>
<gene>
    <name evidence="6" type="ORF">SAMN04489742_0975</name>
</gene>
<organism evidence="6 7">
    <name type="scientific">Crystallibacter crystallopoietes</name>
    <dbReference type="NCBI Taxonomy" id="37928"/>
    <lineage>
        <taxon>Bacteria</taxon>
        <taxon>Bacillati</taxon>
        <taxon>Actinomycetota</taxon>
        <taxon>Actinomycetes</taxon>
        <taxon>Micrococcales</taxon>
        <taxon>Micrococcaceae</taxon>
        <taxon>Crystallibacter</taxon>
    </lineage>
</organism>